<feature type="region of interest" description="Disordered" evidence="1">
    <location>
        <begin position="134"/>
        <end position="159"/>
    </location>
</feature>
<sequence>MEKQTTRSHKIRSAVSKIAIWKSKGTRQLWRRSNRIVPFNDAEEEEKVENDRMVIDLDAIHVYEWPEIDFATFGKNGFYTKADCTMETILMMSPLYDPNFSNPQQKTDKRSLLQRALHRIGKRTREARYIVSSVVSKRPKQKESPQQETKIDDSRFTSF</sequence>
<protein>
    <submittedName>
        <fullName evidence="2">Uncharacterized protein</fullName>
    </submittedName>
</protein>
<dbReference type="EMBL" id="CAIIXF020000011">
    <property type="protein sequence ID" value="CAH1799543.1"/>
    <property type="molecule type" value="Genomic_DNA"/>
</dbReference>
<comment type="caution">
    <text evidence="2">The sequence shown here is derived from an EMBL/GenBank/DDBJ whole genome shotgun (WGS) entry which is preliminary data.</text>
</comment>
<proteinExistence type="predicted"/>
<evidence type="ECO:0000313" key="3">
    <source>
        <dbReference type="Proteomes" id="UP000749559"/>
    </source>
</evidence>
<name>A0A8J1TBU4_OWEFU</name>
<dbReference type="Proteomes" id="UP000749559">
    <property type="component" value="Unassembled WGS sequence"/>
</dbReference>
<feature type="compositionally biased region" description="Basic and acidic residues" evidence="1">
    <location>
        <begin position="141"/>
        <end position="159"/>
    </location>
</feature>
<keyword evidence="3" id="KW-1185">Reference proteome</keyword>
<evidence type="ECO:0000313" key="2">
    <source>
        <dbReference type="EMBL" id="CAH1799543.1"/>
    </source>
</evidence>
<organism evidence="2 3">
    <name type="scientific">Owenia fusiformis</name>
    <name type="common">Polychaete worm</name>
    <dbReference type="NCBI Taxonomy" id="6347"/>
    <lineage>
        <taxon>Eukaryota</taxon>
        <taxon>Metazoa</taxon>
        <taxon>Spiralia</taxon>
        <taxon>Lophotrochozoa</taxon>
        <taxon>Annelida</taxon>
        <taxon>Polychaeta</taxon>
        <taxon>Sedentaria</taxon>
        <taxon>Canalipalpata</taxon>
        <taxon>Sabellida</taxon>
        <taxon>Oweniida</taxon>
        <taxon>Oweniidae</taxon>
        <taxon>Owenia</taxon>
    </lineage>
</organism>
<evidence type="ECO:0000256" key="1">
    <source>
        <dbReference type="SAM" id="MobiDB-lite"/>
    </source>
</evidence>
<accession>A0A8J1TBU4</accession>
<reference evidence="2" key="1">
    <citation type="submission" date="2022-03" db="EMBL/GenBank/DDBJ databases">
        <authorList>
            <person name="Martin C."/>
        </authorList>
    </citation>
    <scope>NUCLEOTIDE SEQUENCE</scope>
</reference>
<dbReference type="AlphaFoldDB" id="A0A8J1TBU4"/>
<gene>
    <name evidence="2" type="ORF">OFUS_LOCUS23545</name>
</gene>